<dbReference type="FunFam" id="1.20.58.60:FF:000004">
    <property type="entry name" value="Actinin alpha 1"/>
    <property type="match status" value="1"/>
</dbReference>
<dbReference type="FunFam" id="1.20.58.60:FF:000002">
    <property type="entry name" value="Actinin, alpha 1"/>
    <property type="match status" value="1"/>
</dbReference>
<dbReference type="SUPFAM" id="SSF47576">
    <property type="entry name" value="Calponin-homology domain, CH-domain"/>
    <property type="match status" value="1"/>
</dbReference>
<evidence type="ECO:0000256" key="2">
    <source>
        <dbReference type="ARBA" id="ARBA00022723"/>
    </source>
</evidence>
<evidence type="ECO:0008006" key="10">
    <source>
        <dbReference type="Google" id="ProtNLM"/>
    </source>
</evidence>
<dbReference type="Pfam" id="PF00435">
    <property type="entry name" value="Spectrin"/>
    <property type="match status" value="4"/>
</dbReference>
<evidence type="ECO:0000259" key="6">
    <source>
        <dbReference type="PROSITE" id="PS50021"/>
    </source>
</evidence>
<keyword evidence="2" id="KW-0479">Metal-binding</keyword>
<dbReference type="PROSITE" id="PS50021">
    <property type="entry name" value="CH"/>
    <property type="match status" value="2"/>
</dbReference>
<protein>
    <recommendedName>
        <fullName evidence="10">Actinin, alpha 4</fullName>
    </recommendedName>
</protein>
<evidence type="ECO:0000313" key="8">
    <source>
        <dbReference type="Ensembl" id="ENSEEEP00000036803.2"/>
    </source>
</evidence>
<dbReference type="InterPro" id="IPR014837">
    <property type="entry name" value="EF-hand_Ca_insen"/>
</dbReference>
<reference evidence="8" key="4">
    <citation type="submission" date="2025-08" db="UniProtKB">
        <authorList>
            <consortium name="Ensembl"/>
        </authorList>
    </citation>
    <scope>IDENTIFICATION</scope>
</reference>
<evidence type="ECO:0000256" key="5">
    <source>
        <dbReference type="ARBA" id="ARBA00023203"/>
    </source>
</evidence>
<dbReference type="AlphaFoldDB" id="A0A4W4GGX1"/>
<organism evidence="8 9">
    <name type="scientific">Electrophorus electricus</name>
    <name type="common">Electric eel</name>
    <name type="synonym">Gymnotus electricus</name>
    <dbReference type="NCBI Taxonomy" id="8005"/>
    <lineage>
        <taxon>Eukaryota</taxon>
        <taxon>Metazoa</taxon>
        <taxon>Chordata</taxon>
        <taxon>Craniata</taxon>
        <taxon>Vertebrata</taxon>
        <taxon>Euteleostomi</taxon>
        <taxon>Actinopterygii</taxon>
        <taxon>Neopterygii</taxon>
        <taxon>Teleostei</taxon>
        <taxon>Ostariophysi</taxon>
        <taxon>Gymnotiformes</taxon>
        <taxon>Gymnotoidei</taxon>
        <taxon>Gymnotidae</taxon>
        <taxon>Electrophorus</taxon>
    </lineage>
</organism>
<evidence type="ECO:0000259" key="7">
    <source>
        <dbReference type="PROSITE" id="PS50222"/>
    </source>
</evidence>
<dbReference type="Pfam" id="PF08726">
    <property type="entry name" value="EFhand_Ca_insen"/>
    <property type="match status" value="1"/>
</dbReference>
<reference evidence="9" key="1">
    <citation type="journal article" date="2014" name="Science">
        <title>Nonhuman genetics. Genomic basis for the convergent evolution of electric organs.</title>
        <authorList>
            <person name="Gallant J.R."/>
            <person name="Traeger L.L."/>
            <person name="Volkening J.D."/>
            <person name="Moffett H."/>
            <person name="Chen P.H."/>
            <person name="Novina C.D."/>
            <person name="Phillips G.N.Jr."/>
            <person name="Anand R."/>
            <person name="Wells G.B."/>
            <person name="Pinch M."/>
            <person name="Guth R."/>
            <person name="Unguez G.A."/>
            <person name="Albert J.S."/>
            <person name="Zakon H.H."/>
            <person name="Samanta M.P."/>
            <person name="Sussman M.R."/>
        </authorList>
    </citation>
    <scope>NUCLEOTIDE SEQUENCE [LARGE SCALE GENOMIC DNA]</scope>
</reference>
<dbReference type="InterPro" id="IPR011992">
    <property type="entry name" value="EF-hand-dom_pair"/>
</dbReference>
<gene>
    <name evidence="8" type="primary">ACTN4</name>
</gene>
<accession>A0A4W4GGX1</accession>
<keyword evidence="9" id="KW-1185">Reference proteome</keyword>
<dbReference type="Gene3D" id="1.10.238.10">
    <property type="entry name" value="EF-hand"/>
    <property type="match status" value="1"/>
</dbReference>
<evidence type="ECO:0000256" key="4">
    <source>
        <dbReference type="ARBA" id="ARBA00022837"/>
    </source>
</evidence>
<keyword evidence="4" id="KW-0106">Calcium</keyword>
<dbReference type="Pfam" id="PF00307">
    <property type="entry name" value="CH"/>
    <property type="match status" value="2"/>
</dbReference>
<dbReference type="FunFam" id="1.20.58.60:FF:000005">
    <property type="entry name" value="Actinin alpha 1"/>
    <property type="match status" value="1"/>
</dbReference>
<dbReference type="CDD" id="cd00176">
    <property type="entry name" value="SPEC"/>
    <property type="match status" value="1"/>
</dbReference>
<dbReference type="Gene3D" id="1.10.418.10">
    <property type="entry name" value="Calponin-like domain"/>
    <property type="match status" value="2"/>
</dbReference>
<keyword evidence="5" id="KW-0009">Actin-binding</keyword>
<dbReference type="CDD" id="cd21214">
    <property type="entry name" value="CH_ACTN_rpt1"/>
    <property type="match status" value="1"/>
</dbReference>
<dbReference type="Proteomes" id="UP000314983">
    <property type="component" value="Chromosome 7"/>
</dbReference>
<reference evidence="8" key="3">
    <citation type="submission" date="2020-05" db="EMBL/GenBank/DDBJ databases">
        <title>Electrophorus electricus (electric eel) genome, fEleEle1, primary haplotype.</title>
        <authorList>
            <person name="Myers G."/>
            <person name="Meyer A."/>
            <person name="Fedrigo O."/>
            <person name="Formenti G."/>
            <person name="Rhie A."/>
            <person name="Tracey A."/>
            <person name="Sims Y."/>
            <person name="Jarvis E.D."/>
        </authorList>
    </citation>
    <scope>NUCLEOTIDE SEQUENCE [LARGE SCALE GENOMIC DNA]</scope>
</reference>
<sequence length="879" mass="100875">MVDYHAANNQAQYTSGGQQSYMEQENDWDRDLLLDPAWEKQQRKTFTAWCNSHLRKAGTQIENIEEDFRDGLKLMLLLEVISGERLPKPERGKMRVHKINNVNKALDFIASKGVKLVSIGAEEIVDGNAKMTLGMIWTIILRFAIQDISVEGTAPIPSAFTETPNWSADVWKDGLAFNALIHRHRPELIDYDKLRKDDPVTNLNNAFEVAEKYLDIPKMLDAEDIVGTLRPDEKAIMTYVSCFYHAFSGAQKAETAANRICKVLAVNQENEHLMEDYEKLASDLLEWIRRTIPWLENRIPEKTMAEMQQKLEDFRGYRRVHKPPKVQEKCQLEINFNTLQTKLRLSNRPAFMPSEGRMVSDINGAWHNLEGAEKGYEEWLLNEIRRLERLDHLAEKFRQKATIHEGWTDGKEAMLTQKDYETTSLSETKALLKKHEAFESDLAAHQDRVEQIAAIAQELNELDYYDSPNVNARCQKICEQWDTLGALTQSRRESLERTEKQLESIDELYLEYAKRAAPFNNWMEGAMEDLQDMFIVHNIEEIQGLITAHEQFKATLPEANKEREAIQAIQAEVQKIAQYNGIKLAGTNPYTTITPSSIDSKWDKVQKLVPQRDQALQEELSRQQSNDHLRRQFATQANMVGPWIQNKMEEIGRISIEMNGTLEDQLTHLRQYEQSIIEYKPNIDQLEGNHQLIQEALIFDNKYTAYTMEHLRVGWEQLLTTIARTINEIENQILTRDAKGISQEQLHEYRTSFNHFDKVRGPSPTPVPTATPTPGDAEFARIMGIVDPNNSGAVTFQAFIDFMSRETTDTDTADQVIASFKILAGDKNYITAEELRRELPPDQAEYCIARMAPYSGPDTVPGALDYMSFSTALYGESDL</sequence>
<reference evidence="8" key="5">
    <citation type="submission" date="2025-09" db="UniProtKB">
        <authorList>
            <consortium name="Ensembl"/>
        </authorList>
    </citation>
    <scope>IDENTIFICATION</scope>
</reference>
<dbReference type="GO" id="GO:0003779">
    <property type="term" value="F:actin binding"/>
    <property type="evidence" value="ECO:0007669"/>
    <property type="project" value="UniProtKB-KW"/>
</dbReference>
<dbReference type="InterPro" id="IPR036872">
    <property type="entry name" value="CH_dom_sf"/>
</dbReference>
<dbReference type="InterPro" id="IPR002048">
    <property type="entry name" value="EF_hand_dom"/>
</dbReference>
<dbReference type="PANTHER" id="PTHR11915">
    <property type="entry name" value="SPECTRIN/FILAMIN RELATED CYTOSKELETAL PROTEIN"/>
    <property type="match status" value="1"/>
</dbReference>
<dbReference type="SMART" id="SM00033">
    <property type="entry name" value="CH"/>
    <property type="match status" value="2"/>
</dbReference>
<dbReference type="GO" id="GO:0005509">
    <property type="term" value="F:calcium ion binding"/>
    <property type="evidence" value="ECO:0007669"/>
    <property type="project" value="InterPro"/>
</dbReference>
<evidence type="ECO:0000256" key="1">
    <source>
        <dbReference type="ARBA" id="ARBA00010255"/>
    </source>
</evidence>
<feature type="domain" description="Calponin-homology (CH)" evidence="6">
    <location>
        <begin position="40"/>
        <end position="144"/>
    </location>
</feature>
<dbReference type="SMART" id="SM01184">
    <property type="entry name" value="efhand_Ca_insen"/>
    <property type="match status" value="1"/>
</dbReference>
<keyword evidence="3" id="KW-0677">Repeat</keyword>
<feature type="domain" description="Calponin-homology (CH)" evidence="6">
    <location>
        <begin position="146"/>
        <end position="248"/>
    </location>
</feature>
<dbReference type="InterPro" id="IPR001715">
    <property type="entry name" value="CH_dom"/>
</dbReference>
<dbReference type="GeneTree" id="ENSGT00940000155548"/>
<dbReference type="FunFam" id="1.10.238.10:FF:000004">
    <property type="entry name" value="Actinin alpha 1"/>
    <property type="match status" value="1"/>
</dbReference>
<dbReference type="Gene3D" id="1.20.58.60">
    <property type="match status" value="4"/>
</dbReference>
<dbReference type="SMART" id="SM00150">
    <property type="entry name" value="SPEC"/>
    <property type="match status" value="2"/>
</dbReference>
<dbReference type="FunFam" id="1.10.418.10:FF:000001">
    <property type="entry name" value="Actinin alpha 1"/>
    <property type="match status" value="1"/>
</dbReference>
<dbReference type="InterPro" id="IPR018159">
    <property type="entry name" value="Spectrin/alpha-actinin"/>
</dbReference>
<dbReference type="PROSITE" id="PS00019">
    <property type="entry name" value="ACTININ_1"/>
    <property type="match status" value="1"/>
</dbReference>
<name>A0A4W4GGX1_ELEEL</name>
<reference evidence="9" key="2">
    <citation type="journal article" date="2017" name="Sci. Adv.">
        <title>A tail of two voltages: Proteomic comparison of the three electric organs of the electric eel.</title>
        <authorList>
            <person name="Traeger L.L."/>
            <person name="Sabat G."/>
            <person name="Barrett-Wilt G.A."/>
            <person name="Wells G.B."/>
            <person name="Sussman M.R."/>
        </authorList>
    </citation>
    <scope>NUCLEOTIDE SEQUENCE [LARGE SCALE GENOMIC DNA]</scope>
</reference>
<comment type="similarity">
    <text evidence="1">Belongs to the alpha-actinin family.</text>
</comment>
<dbReference type="FunFam" id="1.10.418.10:FF:000005">
    <property type="entry name" value="Actinin alpha 4"/>
    <property type="match status" value="1"/>
</dbReference>
<dbReference type="SUPFAM" id="SSF46966">
    <property type="entry name" value="Spectrin repeat"/>
    <property type="match status" value="4"/>
</dbReference>
<proteinExistence type="inferred from homology"/>
<dbReference type="SUPFAM" id="SSF47473">
    <property type="entry name" value="EF-hand"/>
    <property type="match status" value="2"/>
</dbReference>
<evidence type="ECO:0000256" key="3">
    <source>
        <dbReference type="ARBA" id="ARBA00022737"/>
    </source>
</evidence>
<dbReference type="Ensembl" id="ENSEEET00000037234.2">
    <property type="protein sequence ID" value="ENSEEEP00000036803.2"/>
    <property type="gene ID" value="ENSEEEG00000017013.2"/>
</dbReference>
<dbReference type="FunFam" id="1.20.58.60:FF:000003">
    <property type="entry name" value="Actinin, alpha 1"/>
    <property type="match status" value="1"/>
</dbReference>
<feature type="domain" description="EF-hand" evidence="7">
    <location>
        <begin position="774"/>
        <end position="809"/>
    </location>
</feature>
<dbReference type="PROSITE" id="PS00020">
    <property type="entry name" value="ACTININ_2"/>
    <property type="match status" value="1"/>
</dbReference>
<dbReference type="InterPro" id="IPR001589">
    <property type="entry name" value="Actinin_actin-bd_CS"/>
</dbReference>
<dbReference type="PROSITE" id="PS50222">
    <property type="entry name" value="EF_HAND_2"/>
    <property type="match status" value="1"/>
</dbReference>
<dbReference type="InterPro" id="IPR002017">
    <property type="entry name" value="Spectrin_repeat"/>
</dbReference>
<evidence type="ECO:0000313" key="9">
    <source>
        <dbReference type="Proteomes" id="UP000314983"/>
    </source>
</evidence>